<reference evidence="1" key="1">
    <citation type="submission" date="2023-04" db="EMBL/GenBank/DDBJ databases">
        <title>A chromosome-level genome assembly of the parasitoid wasp Eretmocerus hayati.</title>
        <authorList>
            <person name="Zhong Y."/>
            <person name="Liu S."/>
            <person name="Liu Y."/>
        </authorList>
    </citation>
    <scope>NUCLEOTIDE SEQUENCE</scope>
    <source>
        <strain evidence="1">ZJU_SS_LIU_2023</strain>
    </source>
</reference>
<name>A0ACC2NKZ4_9HYME</name>
<comment type="caution">
    <text evidence="1">The sequence shown here is derived from an EMBL/GenBank/DDBJ whole genome shotgun (WGS) entry which is preliminary data.</text>
</comment>
<protein>
    <submittedName>
        <fullName evidence="1">Uncharacterized protein</fullName>
    </submittedName>
</protein>
<dbReference type="EMBL" id="CM056743">
    <property type="protein sequence ID" value="KAJ8671478.1"/>
    <property type="molecule type" value="Genomic_DNA"/>
</dbReference>
<keyword evidence="2" id="KW-1185">Reference proteome</keyword>
<gene>
    <name evidence="1" type="ORF">QAD02_002737</name>
</gene>
<organism evidence="1 2">
    <name type="scientific">Eretmocerus hayati</name>
    <dbReference type="NCBI Taxonomy" id="131215"/>
    <lineage>
        <taxon>Eukaryota</taxon>
        <taxon>Metazoa</taxon>
        <taxon>Ecdysozoa</taxon>
        <taxon>Arthropoda</taxon>
        <taxon>Hexapoda</taxon>
        <taxon>Insecta</taxon>
        <taxon>Pterygota</taxon>
        <taxon>Neoptera</taxon>
        <taxon>Endopterygota</taxon>
        <taxon>Hymenoptera</taxon>
        <taxon>Apocrita</taxon>
        <taxon>Proctotrupomorpha</taxon>
        <taxon>Chalcidoidea</taxon>
        <taxon>Aphelinidae</taxon>
        <taxon>Aphelininae</taxon>
        <taxon>Eretmocerus</taxon>
    </lineage>
</organism>
<sequence length="153" mass="17316">MLRTELANLSEEVLCQLPERRALKKALRRRRRRDLPPNPRVLEDLGELPERFWRTLGVASENSLIHDSIDRDGEDSDKGGEAEANYLRSRVIVFGTRRNLELLSESLTWYVDGEFKVSPDIFTQVFTVLGTVARARGGGQNADLETSGVEMDS</sequence>
<accession>A0ACC2NKZ4</accession>
<proteinExistence type="predicted"/>
<evidence type="ECO:0000313" key="1">
    <source>
        <dbReference type="EMBL" id="KAJ8671478.1"/>
    </source>
</evidence>
<evidence type="ECO:0000313" key="2">
    <source>
        <dbReference type="Proteomes" id="UP001239111"/>
    </source>
</evidence>
<dbReference type="Proteomes" id="UP001239111">
    <property type="component" value="Chromosome 3"/>
</dbReference>